<evidence type="ECO:0000313" key="2">
    <source>
        <dbReference type="Proteomes" id="UP000095300"/>
    </source>
</evidence>
<dbReference type="KEGG" id="scac:106091185"/>
<keyword evidence="2" id="KW-1185">Reference proteome</keyword>
<reference evidence="1" key="1">
    <citation type="submission" date="2020-05" db="UniProtKB">
        <authorList>
            <consortium name="EnsemblMetazoa"/>
        </authorList>
    </citation>
    <scope>IDENTIFICATION</scope>
    <source>
        <strain evidence="1">USDA</strain>
    </source>
</reference>
<dbReference type="EnsemblMetazoa" id="SCAU011407-RA">
    <property type="protein sequence ID" value="SCAU011407-PA"/>
    <property type="gene ID" value="SCAU011407"/>
</dbReference>
<protein>
    <submittedName>
        <fullName evidence="1">Uncharacterized protein</fullName>
    </submittedName>
</protein>
<organism evidence="1 2">
    <name type="scientific">Stomoxys calcitrans</name>
    <name type="common">Stable fly</name>
    <name type="synonym">Conops calcitrans</name>
    <dbReference type="NCBI Taxonomy" id="35570"/>
    <lineage>
        <taxon>Eukaryota</taxon>
        <taxon>Metazoa</taxon>
        <taxon>Ecdysozoa</taxon>
        <taxon>Arthropoda</taxon>
        <taxon>Hexapoda</taxon>
        <taxon>Insecta</taxon>
        <taxon>Pterygota</taxon>
        <taxon>Neoptera</taxon>
        <taxon>Endopterygota</taxon>
        <taxon>Diptera</taxon>
        <taxon>Brachycera</taxon>
        <taxon>Muscomorpha</taxon>
        <taxon>Muscoidea</taxon>
        <taxon>Muscidae</taxon>
        <taxon>Stomoxys</taxon>
    </lineage>
</organism>
<dbReference type="Proteomes" id="UP000095300">
    <property type="component" value="Unassembled WGS sequence"/>
</dbReference>
<name>A0A1I8PV69_STOCA</name>
<dbReference type="AlphaFoldDB" id="A0A1I8PV69"/>
<sequence>MCLYMGVAEHLVDILTFCVCRMIEMSIFVLMMTCGLTTPLQEEENDDAKEAGNIIHCG</sequence>
<dbReference type="OrthoDB" id="7851746at2759"/>
<accession>A0A1I8PV69</accession>
<proteinExistence type="predicted"/>
<dbReference type="VEuPathDB" id="VectorBase:SCAU011407"/>
<gene>
    <name evidence="1" type="primary">106091185</name>
</gene>
<evidence type="ECO:0000313" key="1">
    <source>
        <dbReference type="EnsemblMetazoa" id="SCAU011407-PA"/>
    </source>
</evidence>